<dbReference type="GO" id="GO:0005769">
    <property type="term" value="C:early endosome"/>
    <property type="evidence" value="ECO:0007669"/>
    <property type="project" value="TreeGrafter"/>
</dbReference>
<evidence type="ECO:0000313" key="4">
    <source>
        <dbReference type="RefSeq" id="XP_042562900.1"/>
    </source>
</evidence>
<dbReference type="CDD" id="cd00821">
    <property type="entry name" value="PH"/>
    <property type="match status" value="1"/>
</dbReference>
<dbReference type="AlphaFoldDB" id="A0A8M1KK06"/>
<keyword evidence="1" id="KW-0597">Phosphoprotein</keyword>
<dbReference type="PANTHER" id="PTHR22902">
    <property type="entry name" value="SESQUIPEDALIAN"/>
    <property type="match status" value="1"/>
</dbReference>
<reference evidence="4" key="1">
    <citation type="submission" date="2025-08" db="UniProtKB">
        <authorList>
            <consortium name="RefSeq"/>
        </authorList>
    </citation>
    <scope>IDENTIFICATION</scope>
</reference>
<dbReference type="GeneID" id="122132159"/>
<keyword evidence="3" id="KW-1185">Reference proteome</keyword>
<accession>A0A8M1KK06</accession>
<dbReference type="GO" id="GO:0005829">
    <property type="term" value="C:cytosol"/>
    <property type="evidence" value="ECO:0007669"/>
    <property type="project" value="GOC"/>
</dbReference>
<evidence type="ECO:0000256" key="1">
    <source>
        <dbReference type="ARBA" id="ARBA00022553"/>
    </source>
</evidence>
<dbReference type="Proteomes" id="UP000515152">
    <property type="component" value="Unplaced"/>
</dbReference>
<dbReference type="InterPro" id="IPR001849">
    <property type="entry name" value="PH_domain"/>
</dbReference>
<protein>
    <submittedName>
        <fullName evidence="4">Pleckstrin homology-like domain-containing protein</fullName>
    </submittedName>
</protein>
<sequence>MNFNLIRQSLEAMAVVSATSNGTVENVVEENDRKGWLLKRTHFTYRWKLAWFELKESMLVYGDNEKRLHKTINLVGAEMEPLEGGASFGWTITPGDGGQRTFFLRASTEEEQQQWMEAICEAQLRSQDHGSHACVVQ</sequence>
<organism evidence="3 4">
    <name type="scientific">Clupea harengus</name>
    <name type="common">Atlantic herring</name>
    <dbReference type="NCBI Taxonomy" id="7950"/>
    <lineage>
        <taxon>Eukaryota</taxon>
        <taxon>Metazoa</taxon>
        <taxon>Chordata</taxon>
        <taxon>Craniata</taxon>
        <taxon>Vertebrata</taxon>
        <taxon>Euteleostomi</taxon>
        <taxon>Actinopterygii</taxon>
        <taxon>Neopterygii</taxon>
        <taxon>Teleostei</taxon>
        <taxon>Clupei</taxon>
        <taxon>Clupeiformes</taxon>
        <taxon>Clupeoidei</taxon>
        <taxon>Clupeidae</taxon>
        <taxon>Clupea</taxon>
    </lineage>
</organism>
<name>A0A8M1KK06_CLUHA</name>
<dbReference type="GO" id="GO:0042147">
    <property type="term" value="P:retrograde transport, endosome to Golgi"/>
    <property type="evidence" value="ECO:0007669"/>
    <property type="project" value="TreeGrafter"/>
</dbReference>
<proteinExistence type="predicted"/>
<dbReference type="PANTHER" id="PTHR22902:SF27">
    <property type="entry name" value="PLECKSTRIN HOMOLOGY DOMAIN-CONTAINING FAMILY A MEMBER 3"/>
    <property type="match status" value="1"/>
</dbReference>
<dbReference type="OrthoDB" id="2157866at2759"/>
<dbReference type="KEGG" id="char:122132159"/>
<dbReference type="RefSeq" id="XP_042562900.1">
    <property type="nucleotide sequence ID" value="XM_042706966.1"/>
</dbReference>
<dbReference type="SMART" id="SM00233">
    <property type="entry name" value="PH"/>
    <property type="match status" value="1"/>
</dbReference>
<evidence type="ECO:0000313" key="3">
    <source>
        <dbReference type="Proteomes" id="UP000515152"/>
    </source>
</evidence>
<dbReference type="GO" id="GO:0007032">
    <property type="term" value="P:endosome organization"/>
    <property type="evidence" value="ECO:0007669"/>
    <property type="project" value="TreeGrafter"/>
</dbReference>
<dbReference type="InterPro" id="IPR045188">
    <property type="entry name" value="Boi1/Boi2-like"/>
</dbReference>
<dbReference type="GO" id="GO:0055037">
    <property type="term" value="C:recycling endosome"/>
    <property type="evidence" value="ECO:0007669"/>
    <property type="project" value="TreeGrafter"/>
</dbReference>
<dbReference type="GO" id="GO:0001881">
    <property type="term" value="P:receptor recycling"/>
    <property type="evidence" value="ECO:0007669"/>
    <property type="project" value="TreeGrafter"/>
</dbReference>
<dbReference type="GO" id="GO:0005802">
    <property type="term" value="C:trans-Golgi network"/>
    <property type="evidence" value="ECO:0007669"/>
    <property type="project" value="TreeGrafter"/>
</dbReference>
<evidence type="ECO:0000259" key="2">
    <source>
        <dbReference type="PROSITE" id="PS50003"/>
    </source>
</evidence>
<feature type="domain" description="PH" evidence="2">
    <location>
        <begin position="30"/>
        <end position="124"/>
    </location>
</feature>
<gene>
    <name evidence="4" type="primary">si:ch73-111k22.3</name>
</gene>
<dbReference type="Pfam" id="PF00169">
    <property type="entry name" value="PH"/>
    <property type="match status" value="1"/>
</dbReference>
<dbReference type="PROSITE" id="PS50003">
    <property type="entry name" value="PH_DOMAIN"/>
    <property type="match status" value="1"/>
</dbReference>